<dbReference type="EC" id="2.4.1.25" evidence="3 10"/>
<keyword evidence="6 10" id="KW-0808">Transferase</keyword>
<accession>A0A140IEM8</accession>
<comment type="catalytic activity">
    <reaction evidence="1 10">
        <text>Transfers a segment of a (1-&gt;4)-alpha-D-glucan to a new position in an acceptor, which may be glucose or a (1-&gt;4)-alpha-D-glucan.</text>
        <dbReference type="EC" id="2.4.1.25"/>
    </reaction>
</comment>
<dbReference type="EMBL" id="CP014646">
    <property type="protein sequence ID" value="AMO36203.1"/>
    <property type="molecule type" value="Genomic_DNA"/>
</dbReference>
<protein>
    <recommendedName>
        <fullName evidence="4 10">4-alpha-glucanotransferase</fullName>
        <ecNumber evidence="3 10">2.4.1.25</ecNumber>
    </recommendedName>
    <alternativeName>
        <fullName evidence="8 10">Amylomaltase</fullName>
    </alternativeName>
    <alternativeName>
        <fullName evidence="9 10">Disproportionating enzyme</fullName>
    </alternativeName>
</protein>
<evidence type="ECO:0000313" key="11">
    <source>
        <dbReference type="EMBL" id="AMO36203.1"/>
    </source>
</evidence>
<evidence type="ECO:0000256" key="8">
    <source>
        <dbReference type="ARBA" id="ARBA00031423"/>
    </source>
</evidence>
<evidence type="ECO:0000256" key="3">
    <source>
        <dbReference type="ARBA" id="ARBA00012560"/>
    </source>
</evidence>
<keyword evidence="12" id="KW-1185">Reference proteome</keyword>
<dbReference type="STRING" id="1134435.AC731_004180"/>
<dbReference type="PANTHER" id="PTHR32438">
    <property type="entry name" value="4-ALPHA-GLUCANOTRANSFERASE DPE1, CHLOROPLASTIC/AMYLOPLASTIC"/>
    <property type="match status" value="1"/>
</dbReference>
<dbReference type="Gene3D" id="3.20.20.80">
    <property type="entry name" value="Glycosidases"/>
    <property type="match status" value="1"/>
</dbReference>
<organism evidence="11 12">
    <name type="scientific">Thauera humireducens</name>
    <dbReference type="NCBI Taxonomy" id="1134435"/>
    <lineage>
        <taxon>Bacteria</taxon>
        <taxon>Pseudomonadati</taxon>
        <taxon>Pseudomonadota</taxon>
        <taxon>Betaproteobacteria</taxon>
        <taxon>Rhodocyclales</taxon>
        <taxon>Zoogloeaceae</taxon>
        <taxon>Thauera</taxon>
    </lineage>
</organism>
<dbReference type="InterPro" id="IPR017853">
    <property type="entry name" value="GH"/>
</dbReference>
<evidence type="ECO:0000256" key="9">
    <source>
        <dbReference type="ARBA" id="ARBA00031501"/>
    </source>
</evidence>
<keyword evidence="5 10" id="KW-0328">Glycosyltransferase</keyword>
<reference evidence="12" key="1">
    <citation type="submission" date="2016-03" db="EMBL/GenBank/DDBJ databases">
        <authorList>
            <person name="Ma C."/>
            <person name="Zhou S."/>
            <person name="Yang G."/>
        </authorList>
    </citation>
    <scope>NUCLEOTIDE SEQUENCE [LARGE SCALE GENOMIC DNA]</scope>
    <source>
        <strain evidence="12">SgZ-1</strain>
    </source>
</reference>
<dbReference type="InterPro" id="IPR003385">
    <property type="entry name" value="Glyco_hydro_77"/>
</dbReference>
<evidence type="ECO:0000256" key="1">
    <source>
        <dbReference type="ARBA" id="ARBA00000439"/>
    </source>
</evidence>
<evidence type="ECO:0000256" key="6">
    <source>
        <dbReference type="ARBA" id="ARBA00022679"/>
    </source>
</evidence>
<dbReference type="NCBIfam" id="NF011080">
    <property type="entry name" value="PRK14508.1-3"/>
    <property type="match status" value="1"/>
</dbReference>
<evidence type="ECO:0000256" key="10">
    <source>
        <dbReference type="RuleBase" id="RU361207"/>
    </source>
</evidence>
<dbReference type="RefSeq" id="WP_048709435.1">
    <property type="nucleotide sequence ID" value="NZ_CP014646.1"/>
</dbReference>
<dbReference type="GO" id="GO:0004134">
    <property type="term" value="F:4-alpha-glucanotransferase activity"/>
    <property type="evidence" value="ECO:0007669"/>
    <property type="project" value="UniProtKB-EC"/>
</dbReference>
<gene>
    <name evidence="11" type="ORF">AC731_004180</name>
</gene>
<evidence type="ECO:0000313" key="12">
    <source>
        <dbReference type="Proteomes" id="UP000036902"/>
    </source>
</evidence>
<proteinExistence type="inferred from homology"/>
<dbReference type="Pfam" id="PF02446">
    <property type="entry name" value="Glyco_hydro_77"/>
    <property type="match status" value="1"/>
</dbReference>
<evidence type="ECO:0000256" key="4">
    <source>
        <dbReference type="ARBA" id="ARBA00020295"/>
    </source>
</evidence>
<comment type="similarity">
    <text evidence="2 10">Belongs to the disproportionating enzyme family.</text>
</comment>
<dbReference type="PANTHER" id="PTHR32438:SF5">
    <property type="entry name" value="4-ALPHA-GLUCANOTRANSFERASE DPE1, CHLOROPLASTIC_AMYLOPLASTIC"/>
    <property type="match status" value="1"/>
</dbReference>
<sequence length="530" mass="58954">MNRSRHSGILLHFTSLPGPHGSGDLGPSAYHFVDWLVAGGQSLWQVLPVGGIGPGNSPYMSPSAFAGNELLIDLAQLVEQGWLEVDALEPDPGFRDERVEFTQVIAFRMSRLRRAARRFRAAGREAERRRFEAFCRAEQGWLDDYALFMSLDARQRARGAADSTWQDWPPALARREHAALADATAELEEECASWKFWQWCFREQWLRLKAYANGRGVRIVGDMPIFVSPHSADVWAHPQLFDLEADGRLRVVAGVPPDYFSATGQHWGNPLYDWAAHAREGYGWWIGRMRNALMLFDLVRVDHFRGFEAYWAIPATANSAVEGAWRPGPGRALFSALYAALGLQPTPHSAGRRIIAEDLGIITPAVDALRAAAGLPGMRVLQFAFDGDAGNAYLPHNFSHDTVVYTGTHDNDTTPGWWKALPGGAQDQVRRYLAVRGDCIHWDLIRAASASVARLAVFPMQDVLGLDSAARMNRPGSIEGVWGWRFHWGQVEGWHADHLAELSALYDRRPRAEAPTPESARGADILAPSH</sequence>
<dbReference type="KEGG" id="thu:AC731_004180"/>
<dbReference type="Proteomes" id="UP000036902">
    <property type="component" value="Chromosome"/>
</dbReference>
<dbReference type="AlphaFoldDB" id="A0A140IEM8"/>
<dbReference type="NCBIfam" id="TIGR00217">
    <property type="entry name" value="malQ"/>
    <property type="match status" value="1"/>
</dbReference>
<dbReference type="GO" id="GO:0005975">
    <property type="term" value="P:carbohydrate metabolic process"/>
    <property type="evidence" value="ECO:0007669"/>
    <property type="project" value="InterPro"/>
</dbReference>
<evidence type="ECO:0000256" key="2">
    <source>
        <dbReference type="ARBA" id="ARBA00005684"/>
    </source>
</evidence>
<name>A0A140IEM8_9RHOO</name>
<dbReference type="SUPFAM" id="SSF51445">
    <property type="entry name" value="(Trans)glycosidases"/>
    <property type="match status" value="1"/>
</dbReference>
<keyword evidence="7 10" id="KW-0119">Carbohydrate metabolism</keyword>
<evidence type="ECO:0000256" key="7">
    <source>
        <dbReference type="ARBA" id="ARBA00023277"/>
    </source>
</evidence>
<evidence type="ECO:0000256" key="5">
    <source>
        <dbReference type="ARBA" id="ARBA00022676"/>
    </source>
</evidence>